<evidence type="ECO:0000256" key="6">
    <source>
        <dbReference type="ARBA" id="ARBA00022840"/>
    </source>
</evidence>
<dbReference type="InterPro" id="IPR047187">
    <property type="entry name" value="SF1_C_Upf1"/>
</dbReference>
<dbReference type="SMART" id="SM00220">
    <property type="entry name" value="S_TKc"/>
    <property type="match status" value="1"/>
</dbReference>
<dbReference type="InterPro" id="IPR003593">
    <property type="entry name" value="AAA+_ATPase"/>
</dbReference>
<name>A0A0W8D081_PHYNI</name>
<dbReference type="SMART" id="SM00777">
    <property type="entry name" value="Mad3_BUB1_I"/>
    <property type="match status" value="1"/>
</dbReference>
<dbReference type="SUPFAM" id="SSF56112">
    <property type="entry name" value="Protein kinase-like (PK-like)"/>
    <property type="match status" value="1"/>
</dbReference>
<dbReference type="Pfam" id="PF26601">
    <property type="entry name" value="zf-CHCC_ins"/>
    <property type="match status" value="3"/>
</dbReference>
<evidence type="ECO:0000256" key="1">
    <source>
        <dbReference type="ARBA" id="ARBA00010378"/>
    </source>
</evidence>
<dbReference type="Gene3D" id="3.30.200.20">
    <property type="entry name" value="Phosphorylase Kinase, domain 1"/>
    <property type="match status" value="1"/>
</dbReference>
<feature type="region of interest" description="Disordered" evidence="8">
    <location>
        <begin position="4480"/>
        <end position="4549"/>
    </location>
</feature>
<feature type="compositionally biased region" description="Polar residues" evidence="8">
    <location>
        <begin position="4422"/>
        <end position="4435"/>
    </location>
</feature>
<dbReference type="PROSITE" id="PS50011">
    <property type="entry name" value="PROTEIN_KINASE_DOM"/>
    <property type="match status" value="1"/>
</dbReference>
<dbReference type="Gene3D" id="1.10.8.60">
    <property type="match status" value="3"/>
</dbReference>
<sequence>MEVPDDKENQPPEPIIESLKKELPLPTVRYTDIYTPGQPTQILNFGENARSLFMLEKPTEKRLRLVIALKEAPLTVDTWLELLRCPLVGNPAKYSKIRLLKRALTCVDSEEARQTAGYTEMCIMLAKLSDTEAGVRQNFQEMKKRRVGEKQPLLYEEEAAFEYAAGNKDAAEEILERGVDNDALTPTQKEQLLKKVIAGRAGWVAAFSGSPQEQKVQALRTLRRTQDNITVDKHRRQTGVTTPRVTTPLHPSIISADTTPISRGRDGPVAAPIRTATTPSNATPLTGPVRTATTPINATPLSQARNGAGFSTASKASHSNKSPLLTTPSIPTRSSLKTQSTSRKTRHLFQLNGPPRRVVASNVNESDDDDEDDDAMMGSQATPTVYSKAITPIKSADPASSVPKSTAESNKKPKINVGDIKHILKWDPEKEKEKMMKKKSLQNGPPGDTDVKTSIGPPTKPTAMNVTFKTSVEEIPPEKAIVTLPEPPSKESAATELSPESEEVLPVPMTTSMTSNKSSAPETRSPRVHRPFPWEIKANATRVDAQVRASSTTSRAIDYYRSPKRQQLDPAVPGVATYADSSSPGSVSSSSSPPVASMDSVSSRDALESLTSKVVVNDQKYIKLEQIGSGGSSKVYRMLGPDLKIYALKKIKLKKLDAQSIAQFTNEIELLRRLQGSPHIIKLIAAEQDLQQRQINVIMEHGEIDLSERLRDLQGGMDENMLRVIWTQMLQAVNAIHQKRIIHGDLKPANFLFVNGALKLIDFGIAKTISNDTTNIERDSQIGTVNFMSPEAIQGNTAPNGQRDPQGKMKILLSAISRLPFSASIAPPPLPAISKAVSTLLSQTTQDGGDDEALDGNDGTLEGVELVERVIRGLLKFTWDLKRDDVKEALDEMIAEADTSLNVRLKTHRPARDRLTILLNEIDKSWSIKVKKREATETEQGVAAPDWRHPTVTWLADYKNFQPALLPKLQLPRSNEGRVYDSSDEYFRTVVELWIGMTFVEGNNALLPHCTVKTGDKVCDQPLWPFPEKKSSIHCRNSQCDRFATFVCAHRLHTKGYCSKCAGEYQQRLRGPPSKYASTHIYDGFIANVKYDGTMSIEQVASRRPPLKPIHWRTTKRLSSPNLIGIVRLANREASLRATDEIYWAEIIFQGKSFDEYKARERGRLTLRLLQYLDEPGNALQTHNPAVGDAVAIIDCQTFVPEFIPVLKALEKQRQMPVPFQNGALLNLCRHVSFGPSFDSRAAHDDSDSDDADSIMEIAALSTRVLIREVIQLSLLDPIIDIRRDGALRSRLESSLLLLVQNATLDPGQLRSFAEALMYPVHCTQGPPGTGKSYLGVIVVRALLIIRDLWKLKNREIGDPPILVLSYKNHAIDEFLLDLLRSEPTLDHTSKRGVFFGKYYLNNGFKKLVRIGGGCSEPELEPYRERNVAFSDPSVRGVSKRIEDCQDLRDQWHKFSDCFTPIHEAQTIVASGTESLSPEEWKTVQGGVPAVSSAVAMLLKLTESMNVDINGKALDIEDTEEKFNESGAITEHHSLIEIVQRMMVAKPMLSNADIAVLHEGIKHYDPAIDPMEVLYQWISGFCPLPACTYSESCLNVSFEASKYCREHSCKFTQDGEHFCLDAVVQKRLFCERHLCSAEKCKNCRINDVQLFCEEHACFVCLARDEKAGVAVEEPPRNACDRHTLCWGLDGMCAEVAEPNSSYCKIHAEDLYCKWILKQGESCSEIATTGEYCGSHHTEAITLSERMAQASTDNCMAKTRKGKPCKGKPLSGSNFCRDHVGRSNLPVVPGDLPVLKSRELLLPKADVQEKTEEETEALPTTDASLECLPLQPSELDQPSVEEATTIDTTAKSDDLWSLDSDEDVGDFVDAVQYDNEDEVEESEHLQHMRDVFEVEDEDVEEEIDVEELVEEEKAPWTSSDQLIRPHEWHWDMTLEERWNALFSVLNLWGDLNTRLQHAFVKQLEDLKVELQREILRANSRVYEGKSVIGGTITGCVSRLEAIRTTNPFAILVEEASEVMEPLLVSCFSSSTRKLEMIGDHMQLQPSVMGKIDFERVNKINISMFERLISAPRGNEVPSSVLSIQRRMRKNICDLTRSFYDEITTIEDHEVCSTKTIGGAKRSQGMVPLLDACEGGGREVPGVSPHVFFWTHSGRQERASVGLSRVNQQEAKMTCKLVQYLVHCGVPAQSIAVLTPYKGQLMLMRKMLMDMYGLKMMTKGQDPRPVPSCFLSTVDRFQGDEADIVIISLVIDGKSRTPFVKLQNRMIVLLSRARLGMYVVGNVEYFGETIHWKKTFELLEKDAESDNTEALECTTHKGTRVGAALPICCPEHRESVALAKDECDLKLGFCTIVCSVELSCSHECGLMCHWPQVNKHNKNCSVEVESPCRRHPRILKCSAVTGSSKRPIDESLKKYQCDISVDVSLRCGHHQKMKCYSHTEIEAGRSSWPVCNKEAIMPYVYPECKHILKCTCNELDRYSKGHAPPCTEKVEYTPSCEHTVIQLCHDRQDYISQMRRYTCKEKVRVSLPRCGHETVVACPAAEQLQTWTGEPCPTMDFVEEGESYGPKDYFCKRTVKFQRRCGHYEMVRCERAFELAQSPSRCQEQVVVSNPECGHECSMTCFEEKRLHHKVAQYLGNPDDIEPLDTVNEGDSSNYHSYGLNVHCTHEVTYARACGHKTKMKCSEARHIITRCEELVSASLPICGHVVRLPCHLNKHLKGWQPWRAQTPSIQLLHDDSVVEDTLLLPGARPTALRSVLKNCTAPVRYRRTTTCGHDVEMKCCDAFKLLQDKETPAPCSVRILKQLKCGHDAAMKCSDEVDSVVCDESVEKPCWNFTSCGSKVTVPCKASANAVQCTTESEWQCSQGHSFSLRLCSKGFPSDCPSCSSTRLDTVIKDTQRVLSDTKLNLWSPETARILPEMTGVTHITMSLSSKREFLIRKLKLLERFKTGLSSGVEWSNPLFLPLEIPMFVVLNRKLQGQEIDKFEMKDFGSQQTLNGIEVYEATQENFERVVSGKASIVFGQLYSAKSLENPTDIPKNKGKNGSNIRTWVSRQSSHGYDALYRDAKAGKKGGAWIVWHPYALFPVHRVEITDANRETIMSYLSEKSQVNQQPSKISFKKPTGVTTGDEEKTAINQSPTVISDEDMDKLRVLAASVSPLFEKLNVWYPWDGKSLSTGAAEAIPLRMEKTLISKLNFMPVSISDSTQSKNPFGGIKYVQNLQSQGNLKEDGNLFLALELLAVRKQDTSETRSKLEEYVTRMCETGGYAHPLVIVALARLAVRSSQSQSSNVQRKLLQLFSSLYTEASSLWLNEAEQRLVQTTMGQAATSGPVVSGSASVEDKWESLKSQYGCRSEAMEKLLKLVGLKKVKQAAVNMFRNAMMLQQLSASQRKKNAMSFNYCFMGNPGTGKTTVARLFAEILKDSRIRRTNIFVECTAQQLKDDGAAEFRLKLNKASGGVLFIDEAYELDPVGDFKGKPIVAELLTAAEDKRDDLSIILAGYEDDIQKKLYAYNDGLPSRFEEIMFEDFDAKELEVVWDGIAQDRGWEYEKAIANVACRRLAIAAGRKGFGNARAVRKLFDQAVKEAMAREDFDRTLKFKTVDLLGDRPSTNPKLQAVLDEVEEKTGWHKIKEEMKKLVQISDENYERELKGQETVPLCLNRLFLGNPGTGKTTCAGYYGRVLKALHFLSNGEVVKKTAGDFIGSHVGESQTKTSQILDMAKGKVLVIDEAYNLNDNMYGKQVLDVLVEKVQGTESDDLAVLLIGYEHEMLEMLRTQNPGLMRRFPPQYAFHFEDYTEHELLDILEWNCAKRSVTCPYEVAEALLKQLALQKTQPNFGNAGAVEQLLKHAMGKAMSRPMVNGLTVLTLEDVGVDVSGYKSKEQKDPIQLLDKLYRMDEIKEQLVQLRNQMIVADREGSGLPEVGHFVFRGSPGTGKTTVARVMAEILHGMGVLATTKLVETSGLDLTAQHVGQTKQKVTDKLGEAKGGLLFIDEAYELGKGTYGEEAMTTLVAAMTDPSYVGMVIIIAGYPKDMDQMLDRNVGLKSRFTRFIDFPDWEAQDAVVFLSEKAESENFEVESEAVLSLQKTFVELKKLSNFGNGRDAVRVWKGLQQCRSQRVVNEPEEERTITESDAEQAGEAILAARRGGGVPGKGVADEDPMKLLDELYRMDQIRDQLTRLKMEMAVAEREGSTRPEIGHFVFRGSPGTGKTTVARVMAQILHAMSALGTTKFVETSGLDLTGEYLGQTKTKVTEKLVEAKGGVLFIDEAYELGKGMYGEEAMTTLVAAMTDPSYAGMVIVIAGYPKDMDVMLNRNAGLKSRFTRFIDFPDWEAEDGVAFLQAKADKEDITLGHGADSVLQQIFVELKKLDGFGNGRDAVRVWKELLQCRAQRVYDEVEEVRTITADDAAKAGEIILAARRPPDGPVLSQSSVPSDNSMVRTQDQQPPTQQTLSELVEWLEPEQVTLEEQLEEHEALSAAAEMIEVDAEEDPDTDEVEKERKVERDPGVSDEDWEELERAKEAHAAHLEALKRARDEATREEERRRAQEKLEEERRHAAAIQEKIRQICPCPAGFNWYKSGSGWRCGGGSHFVSDAQLNSQFTR</sequence>
<feature type="compositionally biased region" description="Low complexity" evidence="8">
    <location>
        <begin position="581"/>
        <end position="600"/>
    </location>
</feature>
<dbReference type="InterPro" id="IPR000641">
    <property type="entry name" value="CbxX/CfxQ"/>
</dbReference>
<feature type="compositionally biased region" description="Basic and acidic residues" evidence="8">
    <location>
        <begin position="4511"/>
        <end position="4549"/>
    </location>
</feature>
<keyword evidence="4 7" id="KW-0547">Nucleotide-binding</keyword>
<feature type="compositionally biased region" description="Acidic residues" evidence="8">
    <location>
        <begin position="365"/>
        <end position="375"/>
    </location>
</feature>
<dbReference type="EMBL" id="LNFO01001669">
    <property type="protein sequence ID" value="KUF89516.1"/>
    <property type="molecule type" value="Genomic_DNA"/>
</dbReference>
<dbReference type="Pfam" id="PF00069">
    <property type="entry name" value="Pkinase"/>
    <property type="match status" value="1"/>
</dbReference>
<comment type="similarity">
    <text evidence="1">Belongs to the CbxX/CfxQ family.</text>
</comment>
<protein>
    <submittedName>
        <fullName evidence="10">Serine/threonine-protein kinase mph1</fullName>
    </submittedName>
</protein>
<evidence type="ECO:0000256" key="7">
    <source>
        <dbReference type="PROSITE-ProRule" id="PRU10141"/>
    </source>
</evidence>
<dbReference type="SMART" id="SM00382">
    <property type="entry name" value="AAA"/>
    <property type="match status" value="4"/>
</dbReference>
<evidence type="ECO:0000259" key="9">
    <source>
        <dbReference type="PROSITE" id="PS50011"/>
    </source>
</evidence>
<dbReference type="FunFam" id="3.40.50.300:FF:000216">
    <property type="entry name" value="Type VII secretion ATPase EccA"/>
    <property type="match status" value="2"/>
</dbReference>
<evidence type="ECO:0000256" key="4">
    <source>
        <dbReference type="ARBA" id="ARBA00022741"/>
    </source>
</evidence>
<dbReference type="STRING" id="4790.A0A0W8D081"/>
<dbReference type="Pfam" id="PF26600">
    <property type="entry name" value="zf-CHCC_shd"/>
    <property type="match status" value="7"/>
</dbReference>
<dbReference type="FunFam" id="3.40.50.300:FF:002109">
    <property type="entry name" value="ABC transporter B family member 2"/>
    <property type="match status" value="1"/>
</dbReference>
<feature type="region of interest" description="Disordered" evidence="8">
    <location>
        <begin position="545"/>
        <end position="600"/>
    </location>
</feature>
<feature type="compositionally biased region" description="Acidic residues" evidence="8">
    <location>
        <begin position="4480"/>
        <end position="4491"/>
    </location>
</feature>
<evidence type="ECO:0000256" key="2">
    <source>
        <dbReference type="ARBA" id="ARBA00022527"/>
    </source>
</evidence>
<dbReference type="InterPro" id="IPR058255">
    <property type="entry name" value="zf-CHCC_ins"/>
</dbReference>
<proteinExistence type="inferred from homology"/>
<evidence type="ECO:0000256" key="8">
    <source>
        <dbReference type="SAM" id="MobiDB-lite"/>
    </source>
</evidence>
<dbReference type="InterPro" id="IPR058254">
    <property type="entry name" value="zf-CHCC_shd"/>
</dbReference>
<dbReference type="GO" id="GO:0004674">
    <property type="term" value="F:protein serine/threonine kinase activity"/>
    <property type="evidence" value="ECO:0007669"/>
    <property type="project" value="UniProtKB-KW"/>
</dbReference>
<evidence type="ECO:0000256" key="3">
    <source>
        <dbReference type="ARBA" id="ARBA00022679"/>
    </source>
</evidence>
<dbReference type="Gene3D" id="1.25.40.430">
    <property type="match status" value="1"/>
</dbReference>
<dbReference type="CDD" id="cd18808">
    <property type="entry name" value="SF1_C_Upf1"/>
    <property type="match status" value="1"/>
</dbReference>
<evidence type="ECO:0000313" key="10">
    <source>
        <dbReference type="EMBL" id="KUF89516.1"/>
    </source>
</evidence>
<dbReference type="Gene3D" id="3.40.50.300">
    <property type="entry name" value="P-loop containing nucleotide triphosphate hydrolases"/>
    <property type="match status" value="7"/>
</dbReference>
<accession>A0A0W8D081</accession>
<feature type="region of interest" description="Disordered" evidence="8">
    <location>
        <begin position="242"/>
        <end position="267"/>
    </location>
</feature>
<dbReference type="InterPro" id="IPR017441">
    <property type="entry name" value="Protein_kinase_ATP_BS"/>
</dbReference>
<dbReference type="InterPro" id="IPR027417">
    <property type="entry name" value="P-loop_NTPase"/>
</dbReference>
<evidence type="ECO:0000256" key="5">
    <source>
        <dbReference type="ARBA" id="ARBA00022777"/>
    </source>
</evidence>
<dbReference type="PRINTS" id="PR00819">
    <property type="entry name" value="CBXCFQXSUPER"/>
</dbReference>
<feature type="region of interest" description="Disordered" evidence="8">
    <location>
        <begin position="299"/>
        <end position="378"/>
    </location>
</feature>
<dbReference type="InterPro" id="IPR000719">
    <property type="entry name" value="Prot_kinase_dom"/>
</dbReference>
<dbReference type="OrthoDB" id="575at2759"/>
<dbReference type="InterPro" id="IPR011009">
    <property type="entry name" value="Kinase-like_dom_sf"/>
</dbReference>
<dbReference type="Gene3D" id="1.10.510.10">
    <property type="entry name" value="Transferase(Phosphotransferase) domain 1"/>
    <property type="match status" value="1"/>
</dbReference>
<feature type="region of interest" description="Disordered" evidence="8">
    <location>
        <begin position="436"/>
        <end position="464"/>
    </location>
</feature>
<feature type="domain" description="Protein kinase" evidence="9">
    <location>
        <begin position="621"/>
        <end position="901"/>
    </location>
</feature>
<comment type="caution">
    <text evidence="10">The sequence shown here is derived from an EMBL/GenBank/DDBJ whole genome shotgun (WGS) entry which is preliminary data.</text>
</comment>
<dbReference type="InterPro" id="IPR003959">
    <property type="entry name" value="ATPase_AAA_core"/>
</dbReference>
<dbReference type="InterPro" id="IPR013212">
    <property type="entry name" value="Mad3/Bub1_I"/>
</dbReference>
<dbReference type="GO" id="GO:0004386">
    <property type="term" value="F:helicase activity"/>
    <property type="evidence" value="ECO:0007669"/>
    <property type="project" value="InterPro"/>
</dbReference>
<dbReference type="InterPro" id="IPR041677">
    <property type="entry name" value="DNA2/NAM7_AAA_11"/>
</dbReference>
<dbReference type="Proteomes" id="UP000052943">
    <property type="component" value="Unassembled WGS sequence"/>
</dbReference>
<dbReference type="InterPro" id="IPR041679">
    <property type="entry name" value="DNA2/NAM7-like_C"/>
</dbReference>
<dbReference type="FunFam" id="3.30.200.20:FF:000131">
    <property type="entry name" value="Dual specificity protein kinase TTK"/>
    <property type="match status" value="1"/>
</dbReference>
<keyword evidence="5 10" id="KW-0418">Kinase</keyword>
<dbReference type="PROSITE" id="PS00108">
    <property type="entry name" value="PROTEIN_KINASE_ST"/>
    <property type="match status" value="1"/>
</dbReference>
<feature type="binding site" evidence="7">
    <location>
        <position position="649"/>
    </location>
    <ligand>
        <name>ATP</name>
        <dbReference type="ChEBI" id="CHEBI:30616"/>
    </ligand>
</feature>
<dbReference type="SUPFAM" id="SSF52540">
    <property type="entry name" value="P-loop containing nucleoside triphosphate hydrolases"/>
    <property type="match status" value="5"/>
</dbReference>
<dbReference type="CDD" id="cd00009">
    <property type="entry name" value="AAA"/>
    <property type="match status" value="4"/>
</dbReference>
<dbReference type="PROSITE" id="PS00107">
    <property type="entry name" value="PROTEIN_KINASE_ATP"/>
    <property type="match status" value="1"/>
</dbReference>
<dbReference type="Pfam" id="PF00004">
    <property type="entry name" value="AAA"/>
    <property type="match status" value="4"/>
</dbReference>
<feature type="region of interest" description="Disordered" evidence="8">
    <location>
        <begin position="4415"/>
        <end position="4443"/>
    </location>
</feature>
<dbReference type="InterPro" id="IPR008271">
    <property type="entry name" value="Ser/Thr_kinase_AS"/>
</dbReference>
<dbReference type="Pfam" id="PF13087">
    <property type="entry name" value="AAA_12"/>
    <property type="match status" value="1"/>
</dbReference>
<feature type="region of interest" description="Disordered" evidence="8">
    <location>
        <begin position="483"/>
        <end position="503"/>
    </location>
</feature>
<gene>
    <name evidence="10" type="ORF">AM587_10012898</name>
</gene>
<dbReference type="PANTHER" id="PTHR43392">
    <property type="entry name" value="AAA-TYPE ATPASE FAMILY PROTEIN / ANKYRIN REPEAT FAMILY PROTEIN"/>
    <property type="match status" value="1"/>
</dbReference>
<reference evidence="10 11" key="1">
    <citation type="submission" date="2015-11" db="EMBL/GenBank/DDBJ databases">
        <title>Genomes and virulence difference between two physiological races of Phytophthora nicotianae.</title>
        <authorList>
            <person name="Liu H."/>
            <person name="Ma X."/>
            <person name="Yu H."/>
            <person name="Fang D."/>
            <person name="Li Y."/>
            <person name="Wang X."/>
            <person name="Wang W."/>
            <person name="Dong Y."/>
            <person name="Xiao B."/>
        </authorList>
    </citation>
    <scope>NUCLEOTIDE SEQUENCE [LARGE SCALE GENOMIC DNA]</scope>
    <source>
        <strain evidence="11">race 0</strain>
    </source>
</reference>
<feature type="compositionally biased region" description="Polar residues" evidence="8">
    <location>
        <begin position="299"/>
        <end position="342"/>
    </location>
</feature>
<keyword evidence="6 7" id="KW-0067">ATP-binding</keyword>
<keyword evidence="2" id="KW-0723">Serine/threonine-protein kinase</keyword>
<evidence type="ECO:0000313" key="11">
    <source>
        <dbReference type="Proteomes" id="UP000052943"/>
    </source>
</evidence>
<dbReference type="GO" id="GO:0005524">
    <property type="term" value="F:ATP binding"/>
    <property type="evidence" value="ECO:0007669"/>
    <property type="project" value="UniProtKB-UniRule"/>
</dbReference>
<feature type="compositionally biased region" description="Polar residues" evidence="8">
    <location>
        <begin position="509"/>
        <end position="522"/>
    </location>
</feature>
<dbReference type="PANTHER" id="PTHR43392:SF2">
    <property type="entry name" value="AAA-TYPE ATPASE FAMILY PROTEIN _ ANKYRIN REPEAT FAMILY PROTEIN"/>
    <property type="match status" value="1"/>
</dbReference>
<dbReference type="InterPro" id="IPR050773">
    <property type="entry name" value="CbxX/CfxQ_RuBisCO_ESX"/>
</dbReference>
<dbReference type="GO" id="GO:0016887">
    <property type="term" value="F:ATP hydrolysis activity"/>
    <property type="evidence" value="ECO:0007669"/>
    <property type="project" value="InterPro"/>
</dbReference>
<feature type="region of interest" description="Disordered" evidence="8">
    <location>
        <begin position="509"/>
        <end position="528"/>
    </location>
</feature>
<keyword evidence="3" id="KW-0808">Transferase</keyword>
<organism evidence="10 11">
    <name type="scientific">Phytophthora nicotianae</name>
    <name type="common">Potato buckeye rot agent</name>
    <name type="synonym">Phytophthora parasitica</name>
    <dbReference type="NCBI Taxonomy" id="4792"/>
    <lineage>
        <taxon>Eukaryota</taxon>
        <taxon>Sar</taxon>
        <taxon>Stramenopiles</taxon>
        <taxon>Oomycota</taxon>
        <taxon>Peronosporomycetes</taxon>
        <taxon>Peronosporales</taxon>
        <taxon>Peronosporaceae</taxon>
        <taxon>Phytophthora</taxon>
    </lineage>
</organism>
<dbReference type="Pfam" id="PF13086">
    <property type="entry name" value="AAA_11"/>
    <property type="match status" value="1"/>
</dbReference>
<feature type="compositionally biased region" description="Basic and acidic residues" evidence="8">
    <location>
        <begin position="4492"/>
        <end position="4502"/>
    </location>
</feature>